<sequence length="103" mass="11586">MNIKKSQLDRRHQVKTRGSIGSEILILLIIVYRKIVSPWIPASCRYMPTCSQYGLDAIRMHGAIRGGWLTTKRILRCHPLGGDGYDPVPFKDEIKNAKGAHNG</sequence>
<protein>
    <recommendedName>
        <fullName evidence="1">Putative membrane protein insertion efficiency factor</fullName>
    </recommendedName>
</protein>
<dbReference type="InterPro" id="IPR002696">
    <property type="entry name" value="Membr_insert_effic_factor_YidD"/>
</dbReference>
<dbReference type="PANTHER" id="PTHR33383:SF1">
    <property type="entry name" value="MEMBRANE PROTEIN INSERTION EFFICIENCY FACTOR-RELATED"/>
    <property type="match status" value="1"/>
</dbReference>
<dbReference type="EMBL" id="JAHJDP010000118">
    <property type="protein sequence ID" value="MBU2693325.1"/>
    <property type="molecule type" value="Genomic_DNA"/>
</dbReference>
<organism evidence="2 3">
    <name type="scientific">Eiseniibacteriota bacterium</name>
    <dbReference type="NCBI Taxonomy" id="2212470"/>
    <lineage>
        <taxon>Bacteria</taxon>
        <taxon>Candidatus Eiseniibacteriota</taxon>
    </lineage>
</organism>
<keyword evidence="1" id="KW-1003">Cell membrane</keyword>
<gene>
    <name evidence="2" type="primary">yidD</name>
    <name evidence="2" type="ORF">KJ970_20595</name>
</gene>
<keyword evidence="1" id="KW-0472">Membrane</keyword>
<evidence type="ECO:0000313" key="2">
    <source>
        <dbReference type="EMBL" id="MBU2693325.1"/>
    </source>
</evidence>
<dbReference type="Proteomes" id="UP000777784">
    <property type="component" value="Unassembled WGS sequence"/>
</dbReference>
<reference evidence="2" key="1">
    <citation type="submission" date="2021-05" db="EMBL/GenBank/DDBJ databases">
        <title>Energy efficiency and biological interactions define the core microbiome of deep oligotrophic groundwater.</title>
        <authorList>
            <person name="Mehrshad M."/>
            <person name="Lopez-Fernandez M."/>
            <person name="Bell E."/>
            <person name="Bernier-Latmani R."/>
            <person name="Bertilsson S."/>
            <person name="Dopson M."/>
        </authorList>
    </citation>
    <scope>NUCLEOTIDE SEQUENCE</scope>
    <source>
        <strain evidence="2">Modern_marine.mb.64</strain>
    </source>
</reference>
<evidence type="ECO:0000313" key="3">
    <source>
        <dbReference type="Proteomes" id="UP000777784"/>
    </source>
</evidence>
<comment type="function">
    <text evidence="1">Could be involved in insertion of integral membrane proteins into the membrane.</text>
</comment>
<dbReference type="GO" id="GO:0005886">
    <property type="term" value="C:plasma membrane"/>
    <property type="evidence" value="ECO:0007669"/>
    <property type="project" value="UniProtKB-SubCell"/>
</dbReference>
<name>A0A948W8H1_UNCEI</name>
<dbReference type="SMART" id="SM01234">
    <property type="entry name" value="Haemolytic"/>
    <property type="match status" value="1"/>
</dbReference>
<dbReference type="Pfam" id="PF01809">
    <property type="entry name" value="YidD"/>
    <property type="match status" value="1"/>
</dbReference>
<dbReference type="NCBIfam" id="TIGR00278">
    <property type="entry name" value="membrane protein insertion efficiency factor YidD"/>
    <property type="match status" value="1"/>
</dbReference>
<comment type="similarity">
    <text evidence="1">Belongs to the UPF0161 family.</text>
</comment>
<dbReference type="HAMAP" id="MF_00386">
    <property type="entry name" value="UPF0161_YidD"/>
    <property type="match status" value="1"/>
</dbReference>
<accession>A0A948W8H1</accession>
<comment type="subcellular location">
    <subcellularLocation>
        <location evidence="1">Cell membrane</location>
        <topology evidence="1">Peripheral membrane protein</topology>
        <orientation evidence="1">Cytoplasmic side</orientation>
    </subcellularLocation>
</comment>
<dbReference type="PANTHER" id="PTHR33383">
    <property type="entry name" value="MEMBRANE PROTEIN INSERTION EFFICIENCY FACTOR-RELATED"/>
    <property type="match status" value="1"/>
</dbReference>
<proteinExistence type="inferred from homology"/>
<dbReference type="AlphaFoldDB" id="A0A948W8H1"/>
<evidence type="ECO:0000256" key="1">
    <source>
        <dbReference type="HAMAP-Rule" id="MF_00386"/>
    </source>
</evidence>
<comment type="caution">
    <text evidence="2">The sequence shown here is derived from an EMBL/GenBank/DDBJ whole genome shotgun (WGS) entry which is preliminary data.</text>
</comment>